<dbReference type="InterPro" id="IPR054722">
    <property type="entry name" value="PolX-like_BBD"/>
</dbReference>
<dbReference type="Proteomes" id="UP000222542">
    <property type="component" value="Unassembled WGS sequence"/>
</dbReference>
<reference evidence="5 6" key="1">
    <citation type="journal article" date="2014" name="Nat. Genet.">
        <title>Genome sequence of the hot pepper provides insights into the evolution of pungency in Capsicum species.</title>
        <authorList>
            <person name="Kim S."/>
            <person name="Park M."/>
            <person name="Yeom S.I."/>
            <person name="Kim Y.M."/>
            <person name="Lee J.M."/>
            <person name="Lee H.A."/>
            <person name="Seo E."/>
            <person name="Choi J."/>
            <person name="Cheong K."/>
            <person name="Kim K.T."/>
            <person name="Jung K."/>
            <person name="Lee G.W."/>
            <person name="Oh S.K."/>
            <person name="Bae C."/>
            <person name="Kim S.B."/>
            <person name="Lee H.Y."/>
            <person name="Kim S.Y."/>
            <person name="Kim M.S."/>
            <person name="Kang B.C."/>
            <person name="Jo Y.D."/>
            <person name="Yang H.B."/>
            <person name="Jeong H.J."/>
            <person name="Kang W.H."/>
            <person name="Kwon J.K."/>
            <person name="Shin C."/>
            <person name="Lim J.Y."/>
            <person name="Park J.H."/>
            <person name="Huh J.H."/>
            <person name="Kim J.S."/>
            <person name="Kim B.D."/>
            <person name="Cohen O."/>
            <person name="Paran I."/>
            <person name="Suh M.C."/>
            <person name="Lee S.B."/>
            <person name="Kim Y.K."/>
            <person name="Shin Y."/>
            <person name="Noh S.J."/>
            <person name="Park J."/>
            <person name="Seo Y.S."/>
            <person name="Kwon S.Y."/>
            <person name="Kim H.A."/>
            <person name="Park J.M."/>
            <person name="Kim H.J."/>
            <person name="Choi S.B."/>
            <person name="Bosland P.W."/>
            <person name="Reeves G."/>
            <person name="Jo S.H."/>
            <person name="Lee B.W."/>
            <person name="Cho H.T."/>
            <person name="Choi H.S."/>
            <person name="Lee M.S."/>
            <person name="Yu Y."/>
            <person name="Do Choi Y."/>
            <person name="Park B.S."/>
            <person name="van Deynze A."/>
            <person name="Ashrafi H."/>
            <person name="Hill T."/>
            <person name="Kim W.T."/>
            <person name="Pai H.S."/>
            <person name="Ahn H.K."/>
            <person name="Yeam I."/>
            <person name="Giovannoni J.J."/>
            <person name="Rose J.K."/>
            <person name="Sorensen I."/>
            <person name="Lee S.J."/>
            <person name="Kim R.W."/>
            <person name="Choi I.Y."/>
            <person name="Choi B.S."/>
            <person name="Lim J.S."/>
            <person name="Lee Y.H."/>
            <person name="Choi D."/>
        </authorList>
    </citation>
    <scope>NUCLEOTIDE SEQUENCE [LARGE SCALE GENOMIC DNA]</scope>
    <source>
        <strain evidence="6">cv. CM334</strain>
    </source>
</reference>
<comment type="similarity">
    <text evidence="1">Belongs to the heat shock protein 90 family.</text>
</comment>
<keyword evidence="6" id="KW-1185">Reference proteome</keyword>
<evidence type="ECO:0000313" key="5">
    <source>
        <dbReference type="EMBL" id="PHT63145.1"/>
    </source>
</evidence>
<feature type="domain" description="Retrovirus-related Pol polyprotein from transposon TNT 1-94-like beta-barrel" evidence="4">
    <location>
        <begin position="696"/>
        <end position="744"/>
    </location>
</feature>
<name>A0A2G2Y076_CAPAN</name>
<dbReference type="GO" id="GO:0003676">
    <property type="term" value="F:nucleic acid binding"/>
    <property type="evidence" value="ECO:0007669"/>
    <property type="project" value="InterPro"/>
</dbReference>
<dbReference type="InterPro" id="IPR036397">
    <property type="entry name" value="RNaseH_sf"/>
</dbReference>
<dbReference type="GO" id="GO:0005524">
    <property type="term" value="F:ATP binding"/>
    <property type="evidence" value="ECO:0007669"/>
    <property type="project" value="InterPro"/>
</dbReference>
<feature type="compositionally biased region" description="Basic and acidic residues" evidence="3">
    <location>
        <begin position="741"/>
        <end position="755"/>
    </location>
</feature>
<keyword evidence="2" id="KW-0143">Chaperone</keyword>
<evidence type="ECO:0000256" key="3">
    <source>
        <dbReference type="SAM" id="MobiDB-lite"/>
    </source>
</evidence>
<dbReference type="GO" id="GO:0051082">
    <property type="term" value="F:unfolded protein binding"/>
    <property type="evidence" value="ECO:0007669"/>
    <property type="project" value="InterPro"/>
</dbReference>
<dbReference type="Pfam" id="PF22936">
    <property type="entry name" value="Pol_BBD"/>
    <property type="match status" value="1"/>
</dbReference>
<evidence type="ECO:0000256" key="2">
    <source>
        <dbReference type="ARBA" id="ARBA00023186"/>
    </source>
</evidence>
<dbReference type="SUPFAM" id="SSF53098">
    <property type="entry name" value="Ribonuclease H-like"/>
    <property type="match status" value="1"/>
</dbReference>
<dbReference type="Gene3D" id="3.30.420.10">
    <property type="entry name" value="Ribonuclease H-like superfamily/Ribonuclease H"/>
    <property type="match status" value="1"/>
</dbReference>
<dbReference type="InterPro" id="IPR012337">
    <property type="entry name" value="RNaseH-like_sf"/>
</dbReference>
<comment type="caution">
    <text evidence="5">The sequence shown here is derived from an EMBL/GenBank/DDBJ whole genome shotgun (WGS) entry which is preliminary data.</text>
</comment>
<dbReference type="EMBL" id="AYRZ02000043">
    <property type="protein sequence ID" value="PHT63145.1"/>
    <property type="molecule type" value="Genomic_DNA"/>
</dbReference>
<feature type="region of interest" description="Disordered" evidence="3">
    <location>
        <begin position="737"/>
        <end position="756"/>
    </location>
</feature>
<dbReference type="SUPFAM" id="SSF54211">
    <property type="entry name" value="Ribosomal protein S5 domain 2-like"/>
    <property type="match status" value="1"/>
</dbReference>
<evidence type="ECO:0000259" key="4">
    <source>
        <dbReference type="Pfam" id="PF22936"/>
    </source>
</evidence>
<dbReference type="STRING" id="4072.A0A2G2Y076"/>
<proteinExistence type="inferred from homology"/>
<sequence>MKHYFQAYVVRLVSKANPIKFVMSKPALSDLLARWYLQFQQFEIVYVLQKAIKGQSLADFLADHPIPDNWELSDELPDEDAMVIEAKSPWKMYLDGAAHQDGAGTGVVFVTPQEEVIPYSFTLINCCSNNVAKYQAFIIGLKMAVDMKQLQLQVFGDSQLKLMGWLGGVTLQHVSRRENKQADTLAALASTLTLPNQTQVTVRQEWIVPPSDEDVENQLDYDGFPECRLYRPDDLWILIPVIPSLLASLEIRGVHESSFCDTLDIVRSHENQNLVVDTQALVDPLDDKIDSPRENDLCPSGASTYNLTKVPLPSYESIHTLVDPCEKQGEFTLVCELPTTSEGEQNDQPGVDDLDLLEYLENPSCDCLCENDFNFGSLASRDGLYVCEDNSCEKEGDMFLEMPSTLSLCVSYAGHIPSGNFETCGKCMHGNPLFEVDLWNTFLNPLLVHDIFNSDNEGLLNFEDDTLGESESGRDLSLWLRLSFNLSNFLECEGWIVVSRSTCLSDIVICVRWTLLLIRTQPLDGLDSRSNPFQEGKDDTSQMAILIFEDMIGGHHLKAQDLVTPRAQEYARKTRFEHKQGRVWKIAWSIEDLRTHGFGKHLIGHDLVIFINEEATETALQAKFKGKMQMQEEGTIPETSTNSSRNNQGDSRNGVKKRENFPPCKYCRKINLKEDDCWFNRKKPPLQCRYYNKLGYIESGCTQHMTSKQEYFTKLESAKGSVKLADKTKLEIVGKGTMEIEAPKDDEPKKDDEGSSKQALLNLTQDQGGNYRFEFDSLPDHDRCRDFVASAIAACGEVGKAASEKPDVPVMSNSLQQKWGFELSYCRNSTENWSLEVFYQSLNFGLLGTGCWSILKTRSQNSSKKNIVVALAEASEDEELAVFLKQDTMLTSEARKKMNNIKLYVWRVFIMDNCKELMPKYLGCVKGILDSHDLPLNISREMLQQNKILKVIRKNLVKKCIEMFNEIAETKEGVKLADVFTKVLPKETLREQLRVTSKHLKGEC</sequence>
<dbReference type="GO" id="GO:0140662">
    <property type="term" value="F:ATP-dependent protein folding chaperone"/>
    <property type="evidence" value="ECO:0007669"/>
    <property type="project" value="InterPro"/>
</dbReference>
<feature type="compositionally biased region" description="Polar residues" evidence="3">
    <location>
        <begin position="637"/>
        <end position="651"/>
    </location>
</feature>
<dbReference type="InterPro" id="IPR001404">
    <property type="entry name" value="Hsp90_fam"/>
</dbReference>
<protein>
    <recommendedName>
        <fullName evidence="4">Retrovirus-related Pol polyprotein from transposon TNT 1-94-like beta-barrel domain-containing protein</fullName>
    </recommendedName>
</protein>
<dbReference type="CDD" id="cd09279">
    <property type="entry name" value="RNase_HI_like"/>
    <property type="match status" value="1"/>
</dbReference>
<dbReference type="InterPro" id="IPR020568">
    <property type="entry name" value="Ribosomal_Su5_D2-typ_SF"/>
</dbReference>
<evidence type="ECO:0000256" key="1">
    <source>
        <dbReference type="ARBA" id="ARBA00008239"/>
    </source>
</evidence>
<dbReference type="Gramene" id="PHT63145">
    <property type="protein sequence ID" value="PHT63145"/>
    <property type="gene ID" value="T459_32954"/>
</dbReference>
<gene>
    <name evidence="5" type="ORF">T459_32954</name>
</gene>
<evidence type="ECO:0000313" key="6">
    <source>
        <dbReference type="Proteomes" id="UP000222542"/>
    </source>
</evidence>
<feature type="region of interest" description="Disordered" evidence="3">
    <location>
        <begin position="626"/>
        <end position="657"/>
    </location>
</feature>
<dbReference type="AlphaFoldDB" id="A0A2G2Y076"/>
<dbReference type="Pfam" id="PF00183">
    <property type="entry name" value="HSP90"/>
    <property type="match status" value="1"/>
</dbReference>
<dbReference type="GO" id="GO:0016887">
    <property type="term" value="F:ATP hydrolysis activity"/>
    <property type="evidence" value="ECO:0007669"/>
    <property type="project" value="InterPro"/>
</dbReference>
<dbReference type="PANTHER" id="PTHR48475:SF1">
    <property type="entry name" value="RNASE H TYPE-1 DOMAIN-CONTAINING PROTEIN"/>
    <property type="match status" value="1"/>
</dbReference>
<dbReference type="Gene3D" id="3.30.230.80">
    <property type="match status" value="1"/>
</dbReference>
<reference evidence="5 6" key="2">
    <citation type="journal article" date="2017" name="Genome Biol.">
        <title>New reference genome sequences of hot pepper reveal the massive evolution of plant disease-resistance genes by retroduplication.</title>
        <authorList>
            <person name="Kim S."/>
            <person name="Park J."/>
            <person name="Yeom S.I."/>
            <person name="Kim Y.M."/>
            <person name="Seo E."/>
            <person name="Kim K.T."/>
            <person name="Kim M.S."/>
            <person name="Lee J.M."/>
            <person name="Cheong K."/>
            <person name="Shin H.S."/>
            <person name="Kim S.B."/>
            <person name="Han K."/>
            <person name="Lee J."/>
            <person name="Park M."/>
            <person name="Lee H.A."/>
            <person name="Lee H.Y."/>
            <person name="Lee Y."/>
            <person name="Oh S."/>
            <person name="Lee J.H."/>
            <person name="Choi E."/>
            <person name="Choi E."/>
            <person name="Lee S.E."/>
            <person name="Jeon J."/>
            <person name="Kim H."/>
            <person name="Choi G."/>
            <person name="Song H."/>
            <person name="Lee J."/>
            <person name="Lee S.C."/>
            <person name="Kwon J.K."/>
            <person name="Lee H.Y."/>
            <person name="Koo N."/>
            <person name="Hong Y."/>
            <person name="Kim R.W."/>
            <person name="Kang W.H."/>
            <person name="Huh J.H."/>
            <person name="Kang B.C."/>
            <person name="Yang T.J."/>
            <person name="Lee Y.H."/>
            <person name="Bennetzen J.L."/>
            <person name="Choi D."/>
        </authorList>
    </citation>
    <scope>NUCLEOTIDE SEQUENCE [LARGE SCALE GENOMIC DNA]</scope>
    <source>
        <strain evidence="6">cv. CM334</strain>
    </source>
</reference>
<dbReference type="PANTHER" id="PTHR48475">
    <property type="entry name" value="RIBONUCLEASE H"/>
    <property type="match status" value="1"/>
</dbReference>
<organism evidence="5 6">
    <name type="scientific">Capsicum annuum</name>
    <name type="common">Capsicum pepper</name>
    <dbReference type="NCBI Taxonomy" id="4072"/>
    <lineage>
        <taxon>Eukaryota</taxon>
        <taxon>Viridiplantae</taxon>
        <taxon>Streptophyta</taxon>
        <taxon>Embryophyta</taxon>
        <taxon>Tracheophyta</taxon>
        <taxon>Spermatophyta</taxon>
        <taxon>Magnoliopsida</taxon>
        <taxon>eudicotyledons</taxon>
        <taxon>Gunneridae</taxon>
        <taxon>Pentapetalae</taxon>
        <taxon>asterids</taxon>
        <taxon>lamiids</taxon>
        <taxon>Solanales</taxon>
        <taxon>Solanaceae</taxon>
        <taxon>Solanoideae</taxon>
        <taxon>Capsiceae</taxon>
        <taxon>Capsicum</taxon>
    </lineage>
</organism>
<accession>A0A2G2Y076</accession>